<dbReference type="InterPro" id="IPR001647">
    <property type="entry name" value="HTH_TetR"/>
</dbReference>
<dbReference type="EMBL" id="JAVDUI010000001">
    <property type="protein sequence ID" value="MDR6891533.1"/>
    <property type="molecule type" value="Genomic_DNA"/>
</dbReference>
<name>A0AAE4C5I1_9MICC</name>
<dbReference type="Proteomes" id="UP001247307">
    <property type="component" value="Unassembled WGS sequence"/>
</dbReference>
<protein>
    <submittedName>
        <fullName evidence="6">AcrR family transcriptional regulator</fullName>
    </submittedName>
</protein>
<evidence type="ECO:0000313" key="7">
    <source>
        <dbReference type="Proteomes" id="UP001247307"/>
    </source>
</evidence>
<organism evidence="6 7">
    <name type="scientific">Falsarthrobacter nasiphocae</name>
    <dbReference type="NCBI Taxonomy" id="189863"/>
    <lineage>
        <taxon>Bacteria</taxon>
        <taxon>Bacillati</taxon>
        <taxon>Actinomycetota</taxon>
        <taxon>Actinomycetes</taxon>
        <taxon>Micrococcales</taxon>
        <taxon>Micrococcaceae</taxon>
        <taxon>Falsarthrobacter</taxon>
    </lineage>
</organism>
<sequence length="168" mass="18258">MRAVARLAGVSTAAPYRHFKDREALDDAVAIEGFQTLYAEMKATTEATTDDTDPVTAIGDLAMTYVNFAISHPAVFRIMFSLERDRTDEARHQAINAAQGNLHAFIQRLFPAYPADGLTEALVAFGHGFAFLHLDGRYAADVPAQVEHRVRSALAALLEVPPRGTTGS</sequence>
<reference evidence="6" key="1">
    <citation type="submission" date="2023-07" db="EMBL/GenBank/DDBJ databases">
        <title>Sequencing the genomes of 1000 actinobacteria strains.</title>
        <authorList>
            <person name="Klenk H.-P."/>
        </authorList>
    </citation>
    <scope>NUCLEOTIDE SEQUENCE</scope>
    <source>
        <strain evidence="6">DSM 13988</strain>
    </source>
</reference>
<keyword evidence="1" id="KW-0805">Transcription regulation</keyword>
<dbReference type="PANTHER" id="PTHR30055">
    <property type="entry name" value="HTH-TYPE TRANSCRIPTIONAL REGULATOR RUTR"/>
    <property type="match status" value="1"/>
</dbReference>
<keyword evidence="7" id="KW-1185">Reference proteome</keyword>
<dbReference type="PROSITE" id="PS50977">
    <property type="entry name" value="HTH_TETR_2"/>
    <property type="match status" value="1"/>
</dbReference>
<dbReference type="SUPFAM" id="SSF46689">
    <property type="entry name" value="Homeodomain-like"/>
    <property type="match status" value="1"/>
</dbReference>
<evidence type="ECO:0000256" key="2">
    <source>
        <dbReference type="ARBA" id="ARBA00023125"/>
    </source>
</evidence>
<keyword evidence="3" id="KW-0804">Transcription</keyword>
<proteinExistence type="predicted"/>
<dbReference type="InterPro" id="IPR009057">
    <property type="entry name" value="Homeodomain-like_sf"/>
</dbReference>
<dbReference type="RefSeq" id="WP_309849424.1">
    <property type="nucleotide sequence ID" value="NZ_BAAAIU010000022.1"/>
</dbReference>
<dbReference type="SUPFAM" id="SSF48498">
    <property type="entry name" value="Tetracyclin repressor-like, C-terminal domain"/>
    <property type="match status" value="1"/>
</dbReference>
<dbReference type="AlphaFoldDB" id="A0AAE4C5I1"/>
<comment type="caution">
    <text evidence="4">Lacks conserved residue(s) required for the propagation of feature annotation.</text>
</comment>
<accession>A0AAE4C5I1</accession>
<dbReference type="Pfam" id="PF13305">
    <property type="entry name" value="TetR_C_33"/>
    <property type="match status" value="1"/>
</dbReference>
<dbReference type="InterPro" id="IPR025996">
    <property type="entry name" value="MT1864/Rv1816-like_C"/>
</dbReference>
<evidence type="ECO:0000313" key="6">
    <source>
        <dbReference type="EMBL" id="MDR6891533.1"/>
    </source>
</evidence>
<keyword evidence="2 4" id="KW-0238">DNA-binding</keyword>
<comment type="caution">
    <text evidence="6">The sequence shown here is derived from an EMBL/GenBank/DDBJ whole genome shotgun (WGS) entry which is preliminary data.</text>
</comment>
<dbReference type="PANTHER" id="PTHR30055:SF234">
    <property type="entry name" value="HTH-TYPE TRANSCRIPTIONAL REGULATOR BETI"/>
    <property type="match status" value="1"/>
</dbReference>
<dbReference type="GO" id="GO:0003700">
    <property type="term" value="F:DNA-binding transcription factor activity"/>
    <property type="evidence" value="ECO:0007669"/>
    <property type="project" value="TreeGrafter"/>
</dbReference>
<evidence type="ECO:0000259" key="5">
    <source>
        <dbReference type="PROSITE" id="PS50977"/>
    </source>
</evidence>
<dbReference type="GO" id="GO:0000976">
    <property type="term" value="F:transcription cis-regulatory region binding"/>
    <property type="evidence" value="ECO:0007669"/>
    <property type="project" value="TreeGrafter"/>
</dbReference>
<evidence type="ECO:0000256" key="4">
    <source>
        <dbReference type="PROSITE-ProRule" id="PRU00335"/>
    </source>
</evidence>
<evidence type="ECO:0000256" key="1">
    <source>
        <dbReference type="ARBA" id="ARBA00023015"/>
    </source>
</evidence>
<gene>
    <name evidence="6" type="ORF">J2S35_000473</name>
</gene>
<dbReference type="InterPro" id="IPR036271">
    <property type="entry name" value="Tet_transcr_reg_TetR-rel_C_sf"/>
</dbReference>
<dbReference type="InterPro" id="IPR050109">
    <property type="entry name" value="HTH-type_TetR-like_transc_reg"/>
</dbReference>
<dbReference type="Gene3D" id="1.10.357.10">
    <property type="entry name" value="Tetracycline Repressor, domain 2"/>
    <property type="match status" value="1"/>
</dbReference>
<feature type="domain" description="HTH tetR-type" evidence="5">
    <location>
        <begin position="1"/>
        <end position="37"/>
    </location>
</feature>
<evidence type="ECO:0000256" key="3">
    <source>
        <dbReference type="ARBA" id="ARBA00023163"/>
    </source>
</evidence>